<evidence type="ECO:0000313" key="2">
    <source>
        <dbReference type="Proteomes" id="UP000886998"/>
    </source>
</evidence>
<evidence type="ECO:0000313" key="1">
    <source>
        <dbReference type="EMBL" id="GFY61694.1"/>
    </source>
</evidence>
<keyword evidence="2" id="KW-1185">Reference proteome</keyword>
<accession>A0A8X6Y2G1</accession>
<dbReference type="OrthoDB" id="6467020at2759"/>
<feature type="non-terminal residue" evidence="1">
    <location>
        <position position="17"/>
    </location>
</feature>
<name>A0A8X6Y2G1_9ARAC</name>
<protein>
    <submittedName>
        <fullName evidence="1">Uncharacterized protein</fullName>
    </submittedName>
</protein>
<comment type="caution">
    <text evidence="1">The sequence shown here is derived from an EMBL/GenBank/DDBJ whole genome shotgun (WGS) entry which is preliminary data.</text>
</comment>
<gene>
    <name evidence="1" type="ORF">TNIN_53791</name>
</gene>
<reference evidence="1" key="1">
    <citation type="submission" date="2020-08" db="EMBL/GenBank/DDBJ databases">
        <title>Multicomponent nature underlies the extraordinary mechanical properties of spider dragline silk.</title>
        <authorList>
            <person name="Kono N."/>
            <person name="Nakamura H."/>
            <person name="Mori M."/>
            <person name="Yoshida Y."/>
            <person name="Ohtoshi R."/>
            <person name="Malay A.D."/>
            <person name="Moran D.A.P."/>
            <person name="Tomita M."/>
            <person name="Numata K."/>
            <person name="Arakawa K."/>
        </authorList>
    </citation>
    <scope>NUCLEOTIDE SEQUENCE</scope>
</reference>
<dbReference type="Proteomes" id="UP000886998">
    <property type="component" value="Unassembled WGS sequence"/>
</dbReference>
<organism evidence="1 2">
    <name type="scientific">Trichonephila inaurata madagascariensis</name>
    <dbReference type="NCBI Taxonomy" id="2747483"/>
    <lineage>
        <taxon>Eukaryota</taxon>
        <taxon>Metazoa</taxon>
        <taxon>Ecdysozoa</taxon>
        <taxon>Arthropoda</taxon>
        <taxon>Chelicerata</taxon>
        <taxon>Arachnida</taxon>
        <taxon>Araneae</taxon>
        <taxon>Araneomorphae</taxon>
        <taxon>Entelegynae</taxon>
        <taxon>Araneoidea</taxon>
        <taxon>Nephilidae</taxon>
        <taxon>Trichonephila</taxon>
        <taxon>Trichonephila inaurata</taxon>
    </lineage>
</organism>
<sequence>MVYLLEQQIFLTLEFRH</sequence>
<dbReference type="EMBL" id="BMAV01013799">
    <property type="protein sequence ID" value="GFY61694.1"/>
    <property type="molecule type" value="Genomic_DNA"/>
</dbReference>
<dbReference type="AlphaFoldDB" id="A0A8X6Y2G1"/>
<proteinExistence type="predicted"/>